<dbReference type="GO" id="GO:0016297">
    <property type="term" value="F:fatty acyl-[ACP] hydrolase activity"/>
    <property type="evidence" value="ECO:0007669"/>
    <property type="project" value="UniProtKB-EC"/>
</dbReference>
<dbReference type="Gene3D" id="3.40.50.720">
    <property type="entry name" value="NAD(P)-binding Rossmann-like Domain"/>
    <property type="match status" value="2"/>
</dbReference>
<evidence type="ECO:0000256" key="5">
    <source>
        <dbReference type="ARBA" id="ARBA00022857"/>
    </source>
</evidence>
<dbReference type="Gene3D" id="3.90.180.10">
    <property type="entry name" value="Medium-chain alcohol dehydrogenases, catalytic domain"/>
    <property type="match status" value="2"/>
</dbReference>
<dbReference type="InterPro" id="IPR013968">
    <property type="entry name" value="PKS_KR"/>
</dbReference>
<dbReference type="SMART" id="SM00822">
    <property type="entry name" value="PKS_KR"/>
    <property type="match status" value="1"/>
</dbReference>
<dbReference type="InterPro" id="IPR050091">
    <property type="entry name" value="PKS_NRPS_Biosynth_Enz"/>
</dbReference>
<name>A0A9Q1HHI8_HOLLE</name>
<dbReference type="InterPro" id="IPR001031">
    <property type="entry name" value="Thioesterase"/>
</dbReference>
<dbReference type="SUPFAM" id="SSF47336">
    <property type="entry name" value="ACP-like"/>
    <property type="match status" value="1"/>
</dbReference>
<dbReference type="Proteomes" id="UP001152320">
    <property type="component" value="Chromosome 1"/>
</dbReference>
<evidence type="ECO:0000256" key="8">
    <source>
        <dbReference type="ARBA" id="ARBA00023160"/>
    </source>
</evidence>
<dbReference type="CDD" id="cd08954">
    <property type="entry name" value="KR_1_FAS_SDR_x"/>
    <property type="match status" value="1"/>
</dbReference>
<keyword evidence="13" id="KW-1185">Reference proteome</keyword>
<evidence type="ECO:0000256" key="3">
    <source>
        <dbReference type="ARBA" id="ARBA00022516"/>
    </source>
</evidence>
<keyword evidence="8" id="KW-0275">Fatty acid biosynthesis</keyword>
<dbReference type="SMART" id="SM00829">
    <property type="entry name" value="PKS_ER"/>
    <property type="match status" value="1"/>
</dbReference>
<dbReference type="GO" id="GO:0006633">
    <property type="term" value="P:fatty acid biosynthetic process"/>
    <property type="evidence" value="ECO:0007669"/>
    <property type="project" value="UniProtKB-KW"/>
</dbReference>
<keyword evidence="2" id="KW-0596">Phosphopantetheine</keyword>
<keyword evidence="7" id="KW-0443">Lipid metabolism</keyword>
<comment type="caution">
    <text evidence="12">The sequence shown here is derived from an EMBL/GenBank/DDBJ whole genome shotgun (WGS) entry which is preliminary data.</text>
</comment>
<keyword evidence="4" id="KW-0276">Fatty acid metabolism</keyword>
<dbReference type="SUPFAM" id="SSF51735">
    <property type="entry name" value="NAD(P)-binding Rossmann-fold domains"/>
    <property type="match status" value="2"/>
</dbReference>
<dbReference type="Pfam" id="PF08659">
    <property type="entry name" value="KR"/>
    <property type="match status" value="1"/>
</dbReference>
<dbReference type="SUPFAM" id="SSF53474">
    <property type="entry name" value="alpha/beta-Hydrolases"/>
    <property type="match status" value="1"/>
</dbReference>
<protein>
    <recommendedName>
        <fullName evidence="1">oleoyl-[acyl-carrier-protein] hydrolase</fullName>
        <ecNumber evidence="1">3.1.2.14</ecNumber>
    </recommendedName>
</protein>
<evidence type="ECO:0000256" key="6">
    <source>
        <dbReference type="ARBA" id="ARBA00023002"/>
    </source>
</evidence>
<dbReference type="InterPro" id="IPR036736">
    <property type="entry name" value="ACP-like_sf"/>
</dbReference>
<dbReference type="InterPro" id="IPR049391">
    <property type="entry name" value="FAS_pseudo-KR"/>
</dbReference>
<dbReference type="InterPro" id="IPR029058">
    <property type="entry name" value="AB_hydrolase_fold"/>
</dbReference>
<gene>
    <name evidence="12" type="ORF">HOLleu_03288</name>
</gene>
<evidence type="ECO:0000259" key="11">
    <source>
        <dbReference type="SMART" id="SM00829"/>
    </source>
</evidence>
<dbReference type="InterPro" id="IPR009081">
    <property type="entry name" value="PP-bd_ACP"/>
</dbReference>
<organism evidence="12 13">
    <name type="scientific">Holothuria leucospilota</name>
    <name type="common">Black long sea cucumber</name>
    <name type="synonym">Mertensiothuria leucospilota</name>
    <dbReference type="NCBI Taxonomy" id="206669"/>
    <lineage>
        <taxon>Eukaryota</taxon>
        <taxon>Metazoa</taxon>
        <taxon>Echinodermata</taxon>
        <taxon>Eleutherozoa</taxon>
        <taxon>Echinozoa</taxon>
        <taxon>Holothuroidea</taxon>
        <taxon>Aspidochirotacea</taxon>
        <taxon>Aspidochirotida</taxon>
        <taxon>Holothuriidae</taxon>
        <taxon>Holothuria</taxon>
    </lineage>
</organism>
<dbReference type="Pfam" id="PF00550">
    <property type="entry name" value="PP-binding"/>
    <property type="match status" value="1"/>
</dbReference>
<dbReference type="InterPro" id="IPR020843">
    <property type="entry name" value="ER"/>
</dbReference>
<evidence type="ECO:0000256" key="1">
    <source>
        <dbReference type="ARBA" id="ARBA00012480"/>
    </source>
</evidence>
<dbReference type="EC" id="3.1.2.14" evidence="1"/>
<dbReference type="PANTHER" id="PTHR43775:SF7">
    <property type="entry name" value="FATTY ACID SYNTHASE"/>
    <property type="match status" value="1"/>
</dbReference>
<reference evidence="12" key="1">
    <citation type="submission" date="2021-10" db="EMBL/GenBank/DDBJ databases">
        <title>Tropical sea cucumber genome reveals ecological adaptation and Cuvierian tubules defense mechanism.</title>
        <authorList>
            <person name="Chen T."/>
        </authorList>
    </citation>
    <scope>NUCLEOTIDE SEQUENCE</scope>
    <source>
        <strain evidence="12">Nanhai2018</strain>
        <tissue evidence="12">Muscle</tissue>
    </source>
</reference>
<dbReference type="InterPro" id="IPR036291">
    <property type="entry name" value="NAD(P)-bd_dom_sf"/>
</dbReference>
<dbReference type="Pfam" id="PF21149">
    <property type="entry name" value="FAS_pseudo-KR"/>
    <property type="match status" value="1"/>
</dbReference>
<accession>A0A9Q1HHI8</accession>
<dbReference type="PANTHER" id="PTHR43775">
    <property type="entry name" value="FATTY ACID SYNTHASE"/>
    <property type="match status" value="1"/>
</dbReference>
<dbReference type="InterPro" id="IPR057326">
    <property type="entry name" value="KR_dom"/>
</dbReference>
<evidence type="ECO:0000259" key="10">
    <source>
        <dbReference type="SMART" id="SM00822"/>
    </source>
</evidence>
<dbReference type="GO" id="GO:0004312">
    <property type="term" value="F:fatty acid synthase activity"/>
    <property type="evidence" value="ECO:0007669"/>
    <property type="project" value="TreeGrafter"/>
</dbReference>
<keyword evidence="5" id="KW-0521">NADP</keyword>
<feature type="domain" description="Ketoreductase" evidence="10">
    <location>
        <begin position="440"/>
        <end position="622"/>
    </location>
</feature>
<dbReference type="Pfam" id="PF00975">
    <property type="entry name" value="Thioesterase"/>
    <property type="match status" value="1"/>
</dbReference>
<feature type="domain" description="Enoyl reductase (ER)" evidence="11">
    <location>
        <begin position="139"/>
        <end position="410"/>
    </location>
</feature>
<dbReference type="Gene3D" id="1.10.1200.10">
    <property type="entry name" value="ACP-like"/>
    <property type="match status" value="1"/>
</dbReference>
<dbReference type="EMBL" id="JAIZAY010000001">
    <property type="protein sequence ID" value="KAJ8050187.1"/>
    <property type="molecule type" value="Genomic_DNA"/>
</dbReference>
<dbReference type="Gene3D" id="3.40.50.1820">
    <property type="entry name" value="alpha/beta hydrolase"/>
    <property type="match status" value="1"/>
</dbReference>
<keyword evidence="9" id="KW-0511">Multifunctional enzyme</keyword>
<evidence type="ECO:0000256" key="4">
    <source>
        <dbReference type="ARBA" id="ARBA00022832"/>
    </source>
</evidence>
<evidence type="ECO:0000256" key="7">
    <source>
        <dbReference type="ARBA" id="ARBA00023098"/>
    </source>
</evidence>
<evidence type="ECO:0000256" key="9">
    <source>
        <dbReference type="ARBA" id="ARBA00023268"/>
    </source>
</evidence>
<evidence type="ECO:0000313" key="13">
    <source>
        <dbReference type="Proteomes" id="UP001152320"/>
    </source>
</evidence>
<sequence>MRHACYDVYIHALGKDFRWINDIKEELNKVQKSKDHNDGNIWLIANNDYQSGIVGMVNCLRQEDGGNKIRCIFNADGGSNLQDVHLDSSLMAKLAKKDLVMNIFKDGAWGSYRHLSLQKVADEFTTNTEKAYVNVLNRGDLSSLCWIQSPKPSRHSLPHHIPCTVYYSSLNFRDVVLASGKLPVDAIPEHLAHTESLLGMEFAGRDLEGKRVMGIVSREGLATSVTAEAHLLFDVPDSWSLEDAATVPVVYSTAYYSLVVRGRLKHGESVLIHSGSGGVGQAAIAIALSYGCTVYTTVGTDKKRHFLMKQFPNLNENSFANSRDSSFEDHVMKETRGTSIFLKNTSFQGIHVDRILDKGNTEWLQVVDLMKSGLCSGVVQPIRRNVFGKDEVEKAFRFMAQGKHIGKVVIKVKIRSEEVTATPSLQPMTVLPRNSFDPFKVYIIVGGLGGFGLELADWLVTRGCRKLVLISRSGIRTGYQARCVNRWERLDVAVRISVADASNVKVCDRLLRESKNMGLIGGIFNLALVLKDGFLESLTPEDFKAVCRPKIDVARNLDQETRKMCGPELEWFVMFSSVACGRGNAGQSNYAFANSAMERLCEERTKDNLPGLAIQWGVIGDVGIVVESIGGNETEVAGCVAQRIHSCLSTLDLFLSQPYPVLSSFVVADRNRNTSKEAPKINMEKFVAKFFGIEDVHSISQDITLAELGLDSLMGVEVKQTLERHFSTVLSIKQVRSLTLKSILNDFGNGSSSNNYPTETASVITPRLFVSPILSWKDTNCLVQLHVGKKQNVPVFLIHPLEGTIDVFRPLVSKLQNYPLYALKFTKEVPHDSLANMATYYLSKMRAVQPDGPYNITGYSFGALVALEIAIFLQNERNNGTSQNNLMLIDAAPDFVSSRIRRVLEDQMEKTDIQAVGLRDAMEVQILTYFVQLFKQCPSDQVK</sequence>
<proteinExistence type="predicted"/>
<dbReference type="CDD" id="cd05195">
    <property type="entry name" value="enoyl_red"/>
    <property type="match status" value="1"/>
</dbReference>
<keyword evidence="6" id="KW-0560">Oxidoreductase</keyword>
<dbReference type="SUPFAM" id="SSF50129">
    <property type="entry name" value="GroES-like"/>
    <property type="match status" value="1"/>
</dbReference>
<dbReference type="GO" id="GO:0016491">
    <property type="term" value="F:oxidoreductase activity"/>
    <property type="evidence" value="ECO:0007669"/>
    <property type="project" value="UniProtKB-KW"/>
</dbReference>
<dbReference type="InterPro" id="IPR011032">
    <property type="entry name" value="GroES-like_sf"/>
</dbReference>
<evidence type="ECO:0000313" key="12">
    <source>
        <dbReference type="EMBL" id="KAJ8050187.1"/>
    </source>
</evidence>
<keyword evidence="3" id="KW-0444">Lipid biosynthesis</keyword>
<dbReference type="AlphaFoldDB" id="A0A9Q1HHI8"/>
<dbReference type="GO" id="GO:0005737">
    <property type="term" value="C:cytoplasm"/>
    <property type="evidence" value="ECO:0007669"/>
    <property type="project" value="TreeGrafter"/>
</dbReference>
<evidence type="ECO:0000256" key="2">
    <source>
        <dbReference type="ARBA" id="ARBA00022450"/>
    </source>
</evidence>
<dbReference type="OrthoDB" id="329835at2759"/>